<dbReference type="PANTHER" id="PTHR38166:SF1">
    <property type="entry name" value="C2H2-TYPE DOMAIN-CONTAINING PROTEIN"/>
    <property type="match status" value="1"/>
</dbReference>
<reference evidence="6" key="1">
    <citation type="journal article" date="2020" name="Stud. Mycol.">
        <title>101 Dothideomycetes genomes: a test case for predicting lifestyles and emergence of pathogens.</title>
        <authorList>
            <person name="Haridas S."/>
            <person name="Albert R."/>
            <person name="Binder M."/>
            <person name="Bloem J."/>
            <person name="Labutti K."/>
            <person name="Salamov A."/>
            <person name="Andreopoulos B."/>
            <person name="Baker S."/>
            <person name="Barry K."/>
            <person name="Bills G."/>
            <person name="Bluhm B."/>
            <person name="Cannon C."/>
            <person name="Castanera R."/>
            <person name="Culley D."/>
            <person name="Daum C."/>
            <person name="Ezra D."/>
            <person name="Gonzalez J."/>
            <person name="Henrissat B."/>
            <person name="Kuo A."/>
            <person name="Liang C."/>
            <person name="Lipzen A."/>
            <person name="Lutzoni F."/>
            <person name="Magnuson J."/>
            <person name="Mondo S."/>
            <person name="Nolan M."/>
            <person name="Ohm R."/>
            <person name="Pangilinan J."/>
            <person name="Park H.-J."/>
            <person name="Ramirez L."/>
            <person name="Alfaro M."/>
            <person name="Sun H."/>
            <person name="Tritt A."/>
            <person name="Yoshinaga Y."/>
            <person name="Zwiers L.-H."/>
            <person name="Turgeon B."/>
            <person name="Goodwin S."/>
            <person name="Spatafora J."/>
            <person name="Crous P."/>
            <person name="Grigoriev I."/>
        </authorList>
    </citation>
    <scope>NUCLEOTIDE SEQUENCE</scope>
    <source>
        <strain evidence="6">Tuck. ex Michener</strain>
    </source>
</reference>
<feature type="compositionally biased region" description="Low complexity" evidence="3">
    <location>
        <begin position="686"/>
        <end position="698"/>
    </location>
</feature>
<evidence type="ECO:0008006" key="8">
    <source>
        <dbReference type="Google" id="ProtNLM"/>
    </source>
</evidence>
<evidence type="ECO:0000256" key="3">
    <source>
        <dbReference type="SAM" id="MobiDB-lite"/>
    </source>
</evidence>
<proteinExistence type="predicted"/>
<keyword evidence="2" id="KW-0479">Metal-binding</keyword>
<evidence type="ECO:0000259" key="4">
    <source>
        <dbReference type="PROSITE" id="PS50048"/>
    </source>
</evidence>
<feature type="compositionally biased region" description="Polar residues" evidence="3">
    <location>
        <begin position="46"/>
        <end position="69"/>
    </location>
</feature>
<feature type="compositionally biased region" description="Polar residues" evidence="3">
    <location>
        <begin position="181"/>
        <end position="190"/>
    </location>
</feature>
<dbReference type="PANTHER" id="PTHR38166">
    <property type="entry name" value="C2H2-TYPE DOMAIN-CONTAINING PROTEIN-RELATED"/>
    <property type="match status" value="1"/>
</dbReference>
<dbReference type="OrthoDB" id="4738706at2759"/>
<feature type="region of interest" description="Disordered" evidence="3">
    <location>
        <begin position="283"/>
        <end position="326"/>
    </location>
</feature>
<feature type="compositionally biased region" description="Polar residues" evidence="3">
    <location>
        <begin position="929"/>
        <end position="941"/>
    </location>
</feature>
<keyword evidence="2" id="KW-0863">Zinc-finger</keyword>
<feature type="domain" description="Zn(2)-C6 fungal-type" evidence="4">
    <location>
        <begin position="337"/>
        <end position="365"/>
    </location>
</feature>
<evidence type="ECO:0000259" key="5">
    <source>
        <dbReference type="PROSITE" id="PS50157"/>
    </source>
</evidence>
<evidence type="ECO:0000256" key="2">
    <source>
        <dbReference type="PROSITE-ProRule" id="PRU00042"/>
    </source>
</evidence>
<feature type="compositionally biased region" description="Polar residues" evidence="3">
    <location>
        <begin position="291"/>
        <end position="304"/>
    </location>
</feature>
<dbReference type="GO" id="GO:0000981">
    <property type="term" value="F:DNA-binding transcription factor activity, RNA polymerase II-specific"/>
    <property type="evidence" value="ECO:0007669"/>
    <property type="project" value="InterPro"/>
</dbReference>
<evidence type="ECO:0000313" key="7">
    <source>
        <dbReference type="Proteomes" id="UP000800092"/>
    </source>
</evidence>
<dbReference type="PROSITE" id="PS50048">
    <property type="entry name" value="ZN2_CY6_FUNGAL_2"/>
    <property type="match status" value="1"/>
</dbReference>
<dbReference type="Pfam" id="PF00172">
    <property type="entry name" value="Zn_clus"/>
    <property type="match status" value="1"/>
</dbReference>
<dbReference type="GO" id="GO:0008270">
    <property type="term" value="F:zinc ion binding"/>
    <property type="evidence" value="ECO:0007669"/>
    <property type="project" value="UniProtKB-KW"/>
</dbReference>
<dbReference type="EMBL" id="ML991871">
    <property type="protein sequence ID" value="KAF2229226.1"/>
    <property type="molecule type" value="Genomic_DNA"/>
</dbReference>
<dbReference type="Gene3D" id="3.30.160.60">
    <property type="entry name" value="Classic Zinc Finger"/>
    <property type="match status" value="1"/>
</dbReference>
<feature type="region of interest" description="Disordered" evidence="3">
    <location>
        <begin position="569"/>
        <end position="588"/>
    </location>
</feature>
<feature type="region of interest" description="Disordered" evidence="3">
    <location>
        <begin position="671"/>
        <end position="739"/>
    </location>
</feature>
<keyword evidence="1" id="KW-0539">Nucleus</keyword>
<dbReference type="PROSITE" id="PS00463">
    <property type="entry name" value="ZN2_CY6_FUNGAL_1"/>
    <property type="match status" value="1"/>
</dbReference>
<dbReference type="InterPro" id="IPR013087">
    <property type="entry name" value="Znf_C2H2_type"/>
</dbReference>
<keyword evidence="7" id="KW-1185">Reference proteome</keyword>
<keyword evidence="2" id="KW-0862">Zinc</keyword>
<feature type="region of interest" description="Disordered" evidence="3">
    <location>
        <begin position="612"/>
        <end position="638"/>
    </location>
</feature>
<dbReference type="SMART" id="SM00355">
    <property type="entry name" value="ZnF_C2H2"/>
    <property type="match status" value="4"/>
</dbReference>
<feature type="region of interest" description="Disordered" evidence="3">
    <location>
        <begin position="989"/>
        <end position="1059"/>
    </location>
</feature>
<feature type="region of interest" description="Disordered" evidence="3">
    <location>
        <begin position="162"/>
        <end position="204"/>
    </location>
</feature>
<feature type="compositionally biased region" description="Low complexity" evidence="3">
    <location>
        <begin position="192"/>
        <end position="204"/>
    </location>
</feature>
<dbReference type="InterPro" id="IPR036864">
    <property type="entry name" value="Zn2-C6_fun-type_DNA-bd_sf"/>
</dbReference>
<feature type="compositionally biased region" description="Polar residues" evidence="3">
    <location>
        <begin position="7"/>
        <end position="22"/>
    </location>
</feature>
<dbReference type="PROSITE" id="PS00028">
    <property type="entry name" value="ZINC_FINGER_C2H2_1"/>
    <property type="match status" value="1"/>
</dbReference>
<dbReference type="CDD" id="cd00067">
    <property type="entry name" value="GAL4"/>
    <property type="match status" value="1"/>
</dbReference>
<feature type="region of interest" description="Disordered" evidence="3">
    <location>
        <begin position="922"/>
        <end position="960"/>
    </location>
</feature>
<feature type="domain" description="C2H2-type" evidence="5">
    <location>
        <begin position="73"/>
        <end position="100"/>
    </location>
</feature>
<dbReference type="AlphaFoldDB" id="A0A6A6GTW1"/>
<feature type="compositionally biased region" description="Low complexity" evidence="3">
    <location>
        <begin position="1036"/>
        <end position="1051"/>
    </location>
</feature>
<name>A0A6A6GTW1_VIRVR</name>
<organism evidence="6 7">
    <name type="scientific">Viridothelium virens</name>
    <name type="common">Speckled blister lichen</name>
    <name type="synonym">Trypethelium virens</name>
    <dbReference type="NCBI Taxonomy" id="1048519"/>
    <lineage>
        <taxon>Eukaryota</taxon>
        <taxon>Fungi</taxon>
        <taxon>Dikarya</taxon>
        <taxon>Ascomycota</taxon>
        <taxon>Pezizomycotina</taxon>
        <taxon>Dothideomycetes</taxon>
        <taxon>Dothideomycetes incertae sedis</taxon>
        <taxon>Trypetheliales</taxon>
        <taxon>Trypetheliaceae</taxon>
        <taxon>Viridothelium</taxon>
    </lineage>
</organism>
<feature type="compositionally biased region" description="Polar residues" evidence="3">
    <location>
        <begin position="1023"/>
        <end position="1035"/>
    </location>
</feature>
<feature type="compositionally biased region" description="Polar residues" evidence="3">
    <location>
        <begin position="989"/>
        <end position="1000"/>
    </location>
</feature>
<dbReference type="InterPro" id="IPR001138">
    <property type="entry name" value="Zn2Cys6_DnaBD"/>
</dbReference>
<gene>
    <name evidence="6" type="ORF">EV356DRAFT_496395</name>
</gene>
<evidence type="ECO:0000313" key="6">
    <source>
        <dbReference type="EMBL" id="KAF2229226.1"/>
    </source>
</evidence>
<feature type="compositionally biased region" description="Low complexity" evidence="3">
    <location>
        <begin position="310"/>
        <end position="321"/>
    </location>
</feature>
<protein>
    <recommendedName>
        <fullName evidence="8">Zn(2)-C6 fungal-type domain-containing protein</fullName>
    </recommendedName>
</protein>
<sequence>MCLLDSSRGNSSEAELQPNVSGQIFEFKRPNLPYSSVACTKEPDLSNLNDSASDQNSEQFSRQTATKPESPSLTCSECHKSFRRPCDLTKHKKTHSRSWKCPHVDCRYSELGWPTEKELNRHVNDKHSRAPTLYRCKFVPCPYSSKRESNCKQHMEKAHGWTYIRSKSNSSKSGPKEPGNRLSTPGSESRASSRSRTPLTPLLPTEYPNVILTPASMAPDSGASTSDLSHANIGLSFQPQGLLIDTSSDNNWLYPTASSPLEQEPTGEMNTEQDFVLFSTEKPHTEGCRTPTPSNTAEGDTTELNKGGVSSLPTSSPSKPTAFWREQFKSRKRTKTGCLTCRKRRLKCDEERPQCKNCFKSKRACEGYNHGIIFKSGNLDMRCPYDQDASPWISSWMVDTYTPSTSNLSPWMSTDCDSSGYNLSADTVSIVDSAYMSAAGSTSSTVHPTPEGLILKSYEPHFDLLQESLPSLGDFMGDFQQDTNPLKKRKLEEGAAEIDPLKSLPGSDNAKVRLLPPATESEMMVGFQSLETVSAETGRQTSKQIETLLPAKDLFEDVNAGHSDSGYETSIASGKVGHASHATSNFQPSQQEIEGIAERDLNSTHGCKGNVSVDIAASPDTNFSGDSEASGLSEESDTSMDLDWTGHILDSLRAPAVARLLARLFSGQRAGLRTCHGGGQQGGSGNRASSGGSPRSNGLSSKHSKLPQKRKADDYEQNDKDEEEDSARIRPPTKKEDQGPEKLLACPFCKLKPRKYRSCYKYTLRDISRVKQHLRRCHGIPKYCPSCYSTFGTEKARDDHIRSRNCQNAPPVDFECVSEEQRKLLEQRVSKSKSTVENWYTIFEILFPGTPRPSTPYVEGVLSEQLCEFQDFTSIEGPQIVNDLIQARIPPPLRPQEYEVSAFVHTLFQDGVTALLERWETSRAGGPSNERSLTSATNSEASPELARMPLPQPDQSNPAANFQYAPQQIDTQNAEGSRNRSRREPELHANNQGFNADQPTPVNLNPDPSSLPPPLTAPRMVPNLSNGSWQPQTPDSGYRSGSSGNAAAGSSRVPIPTSSPFMGYIDRALDELLGADDFDPTLLWPAPRE</sequence>
<dbReference type="Gene3D" id="4.10.240.10">
    <property type="entry name" value="Zn(2)-C6 fungal-type DNA-binding domain"/>
    <property type="match status" value="1"/>
</dbReference>
<feature type="compositionally biased region" description="Gly residues" evidence="3">
    <location>
        <begin position="676"/>
        <end position="685"/>
    </location>
</feature>
<feature type="region of interest" description="Disordered" evidence="3">
    <location>
        <begin position="45"/>
        <end position="69"/>
    </location>
</feature>
<dbReference type="PROSITE" id="PS50157">
    <property type="entry name" value="ZINC_FINGER_C2H2_2"/>
    <property type="match status" value="1"/>
</dbReference>
<dbReference type="Proteomes" id="UP000800092">
    <property type="component" value="Unassembled WGS sequence"/>
</dbReference>
<evidence type="ECO:0000256" key="1">
    <source>
        <dbReference type="ARBA" id="ARBA00023242"/>
    </source>
</evidence>
<feature type="region of interest" description="Disordered" evidence="3">
    <location>
        <begin position="1"/>
        <end position="22"/>
    </location>
</feature>
<dbReference type="SMART" id="SM00066">
    <property type="entry name" value="GAL4"/>
    <property type="match status" value="1"/>
</dbReference>
<accession>A0A6A6GTW1</accession>
<dbReference type="SUPFAM" id="SSF57701">
    <property type="entry name" value="Zn2/Cys6 DNA-binding domain"/>
    <property type="match status" value="1"/>
</dbReference>